<dbReference type="OrthoDB" id="9773948at2"/>
<evidence type="ECO:0000256" key="11">
    <source>
        <dbReference type="HAMAP-Rule" id="MF_00021"/>
    </source>
</evidence>
<evidence type="ECO:0000256" key="8">
    <source>
        <dbReference type="ARBA" id="ARBA00022977"/>
    </source>
</evidence>
<dbReference type="GO" id="GO:0000049">
    <property type="term" value="F:tRNA binding"/>
    <property type="evidence" value="ECO:0007669"/>
    <property type="project" value="UniProtKB-UniRule"/>
</dbReference>
<feature type="binding site" evidence="11">
    <location>
        <position position="297"/>
    </location>
    <ligand>
        <name>ATP</name>
        <dbReference type="ChEBI" id="CHEBI:30616"/>
    </ligand>
</feature>
<dbReference type="InterPro" id="IPR026340">
    <property type="entry name" value="THII_Thiazole_biosynth_dom"/>
</dbReference>
<organism evidence="14 15">
    <name type="scientific">Marinobacter excellens HL-55</name>
    <dbReference type="NCBI Taxonomy" id="1305731"/>
    <lineage>
        <taxon>Bacteria</taxon>
        <taxon>Pseudomonadati</taxon>
        <taxon>Pseudomonadota</taxon>
        <taxon>Gammaproteobacteria</taxon>
        <taxon>Pseudomonadales</taxon>
        <taxon>Marinobacteraceae</taxon>
        <taxon>Marinobacter</taxon>
    </lineage>
</organism>
<dbReference type="NCBIfam" id="TIGR00342">
    <property type="entry name" value="tRNA uracil 4-sulfurtransferase ThiI"/>
    <property type="match status" value="1"/>
</dbReference>
<evidence type="ECO:0000256" key="5">
    <source>
        <dbReference type="ARBA" id="ARBA00022741"/>
    </source>
</evidence>
<comment type="subcellular location">
    <subcellularLocation>
        <location evidence="1 11">Cytoplasm</location>
    </subcellularLocation>
</comment>
<feature type="domain" description="THUMP" evidence="13">
    <location>
        <begin position="62"/>
        <end position="166"/>
    </location>
</feature>
<dbReference type="InterPro" id="IPR004114">
    <property type="entry name" value="THUMP_dom"/>
</dbReference>
<proteinExistence type="inferred from homology"/>
<dbReference type="InterPro" id="IPR050102">
    <property type="entry name" value="tRNA_sulfurtransferase_ThiI"/>
</dbReference>
<dbReference type="InterPro" id="IPR014729">
    <property type="entry name" value="Rossmann-like_a/b/a_fold"/>
</dbReference>
<dbReference type="SUPFAM" id="SSF52402">
    <property type="entry name" value="Adenine nucleotide alpha hydrolases-like"/>
    <property type="match status" value="1"/>
</dbReference>
<evidence type="ECO:0000256" key="3">
    <source>
        <dbReference type="ARBA" id="ARBA00022555"/>
    </source>
</evidence>
<feature type="binding site" evidence="11">
    <location>
        <begin position="184"/>
        <end position="185"/>
    </location>
    <ligand>
        <name>ATP</name>
        <dbReference type="ChEBI" id="CHEBI:30616"/>
    </ligand>
</feature>
<dbReference type="GO" id="GO:0009229">
    <property type="term" value="P:thiamine diphosphate biosynthetic process"/>
    <property type="evidence" value="ECO:0007669"/>
    <property type="project" value="UniProtKB-UniRule"/>
</dbReference>
<keyword evidence="2 11" id="KW-0963">Cytoplasm</keyword>
<dbReference type="GO" id="GO:0009228">
    <property type="term" value="P:thiamine biosynthetic process"/>
    <property type="evidence" value="ECO:0007669"/>
    <property type="project" value="UniProtKB-KW"/>
</dbReference>
<accession>A0A0P8BKX5</accession>
<dbReference type="NCBIfam" id="TIGR04271">
    <property type="entry name" value="ThiI_C_thiazole"/>
    <property type="match status" value="1"/>
</dbReference>
<keyword evidence="5 11" id="KW-0547">Nucleotide-binding</keyword>
<dbReference type="AlphaFoldDB" id="A0A0P8BKX5"/>
<keyword evidence="8 11" id="KW-0784">Thiamine biosynthesis</keyword>
<protein>
    <recommendedName>
        <fullName evidence="11">tRNA sulfurtransferase</fullName>
        <ecNumber evidence="11">2.8.1.4</ecNumber>
    </recommendedName>
    <alternativeName>
        <fullName evidence="11">Sulfur carrier protein ThiS sulfurtransferase</fullName>
    </alternativeName>
    <alternativeName>
        <fullName evidence="11">Thiamine biosynthesis protein ThiI</fullName>
    </alternativeName>
    <alternativeName>
        <fullName evidence="11">tRNA 4-thiouridine synthase</fullName>
    </alternativeName>
</protein>
<dbReference type="STRING" id="1305731.GCA_000934705_03308"/>
<dbReference type="GO" id="GO:0004810">
    <property type="term" value="F:CCA tRNA nucleotidyltransferase activity"/>
    <property type="evidence" value="ECO:0007669"/>
    <property type="project" value="InterPro"/>
</dbReference>
<dbReference type="Pfam" id="PF02926">
    <property type="entry name" value="THUMP"/>
    <property type="match status" value="1"/>
</dbReference>
<evidence type="ECO:0000313" key="14">
    <source>
        <dbReference type="EMBL" id="KPQ29038.1"/>
    </source>
</evidence>
<evidence type="ECO:0000256" key="2">
    <source>
        <dbReference type="ARBA" id="ARBA00022490"/>
    </source>
</evidence>
<dbReference type="InterPro" id="IPR020536">
    <property type="entry name" value="ThiI_AANH"/>
</dbReference>
<evidence type="ECO:0000256" key="6">
    <source>
        <dbReference type="ARBA" id="ARBA00022840"/>
    </source>
</evidence>
<dbReference type="InterPro" id="IPR054173">
    <property type="entry name" value="ThiI_fer"/>
</dbReference>
<evidence type="ECO:0000256" key="1">
    <source>
        <dbReference type="ARBA" id="ARBA00004496"/>
    </source>
</evidence>
<dbReference type="InterPro" id="IPR049962">
    <property type="entry name" value="THUMP_ThiI"/>
</dbReference>
<dbReference type="SUPFAM" id="SSF52821">
    <property type="entry name" value="Rhodanese/Cell cycle control phosphatase"/>
    <property type="match status" value="1"/>
</dbReference>
<evidence type="ECO:0000259" key="13">
    <source>
        <dbReference type="PROSITE" id="PS51165"/>
    </source>
</evidence>
<comment type="caution">
    <text evidence="11">Lacks conserved residue(s) required for the propagation of feature annotation.</text>
</comment>
<dbReference type="InterPro" id="IPR003720">
    <property type="entry name" value="tRNA_STrfase"/>
</dbReference>
<dbReference type="Proteomes" id="UP000050416">
    <property type="component" value="Unassembled WGS sequence"/>
</dbReference>
<keyword evidence="6 11" id="KW-0067">ATP-binding</keyword>
<dbReference type="PROSITE" id="PS50206">
    <property type="entry name" value="RHODANESE_3"/>
    <property type="match status" value="1"/>
</dbReference>
<dbReference type="SMART" id="SM00981">
    <property type="entry name" value="THUMP"/>
    <property type="match status" value="1"/>
</dbReference>
<comment type="similarity">
    <text evidence="11">Belongs to the ThiI family.</text>
</comment>
<feature type="binding site" evidence="11">
    <location>
        <position position="288"/>
    </location>
    <ligand>
        <name>ATP</name>
        <dbReference type="ChEBI" id="CHEBI:30616"/>
    </ligand>
</feature>
<dbReference type="UniPathway" id="UPA00060"/>
<keyword evidence="3 11" id="KW-0820">tRNA-binding</keyword>
<evidence type="ECO:0000256" key="10">
    <source>
        <dbReference type="ARBA" id="ARBA00023284"/>
    </source>
</evidence>
<gene>
    <name evidence="11 14" type="primary">thiI</name>
    <name evidence="14" type="ORF">HLUCCX14_08185</name>
</gene>
<evidence type="ECO:0000259" key="12">
    <source>
        <dbReference type="PROSITE" id="PS50206"/>
    </source>
</evidence>
<dbReference type="EC" id="2.8.1.4" evidence="11"/>
<dbReference type="GO" id="GO:0002937">
    <property type="term" value="P:tRNA 4-thiouridine biosynthesis"/>
    <property type="evidence" value="ECO:0007669"/>
    <property type="project" value="TreeGrafter"/>
</dbReference>
<dbReference type="GO" id="GO:0140741">
    <property type="term" value="F:tRNA-uracil-4 sulfurtransferase activity"/>
    <property type="evidence" value="ECO:0007669"/>
    <property type="project" value="UniProtKB-EC"/>
</dbReference>
<feature type="binding site" evidence="11">
    <location>
        <position position="266"/>
    </location>
    <ligand>
        <name>ATP</name>
        <dbReference type="ChEBI" id="CHEBI:30616"/>
    </ligand>
</feature>
<dbReference type="Pfam" id="PF02568">
    <property type="entry name" value="ThiI"/>
    <property type="match status" value="1"/>
</dbReference>
<dbReference type="Pfam" id="PF00581">
    <property type="entry name" value="Rhodanese"/>
    <property type="match status" value="1"/>
</dbReference>
<keyword evidence="7 11" id="KW-0694">RNA-binding</keyword>
<feature type="active site" description="Cysteine persulfide intermediate" evidence="11">
    <location>
        <position position="456"/>
    </location>
</feature>
<sequence length="484" mass="54135">MKLLIRPAPEVAIKSKPVRQQQMRQLRQNIRKLLARLDFNIRVDGSWDRVDIELPEGLGLEGPVIDELTRIPGISTIQEIGVFPYVDIDDVCKKAIEAYAERLSGQTFAVRVRRHGSHEFRSIDLERSVGAALLDASDARGVNLKKPDLEVRIEINDETFHIAHRRHEGLGGYPLGTVETVMTLVSGGYDSSVAAYLMMRRGIRSHFLFFNLGGTAHEVGVRQVVHYLWQRYGASHSVKFISVPFDGVVAEIMRSVNHRHWGVVLKRQMLKAAAEIARYYSATGLVMGDAVAQVSSQTLTNLNVVDRASDEVVLRPLIAMDKQEIIRIARDIGTEPFARNMPEYCGVISSKPVTRARLHRVEEDEANLNPDVLAQAVASRSDAMVSSLLDSITTPEEVELVQTPAMADVIIDVRHPSEEQRAPLSLTNNQVLKIPFYELNQQLSELSGDRQYLLYCDRGTMSRLHAGHLRAEGHNNVKVYTPAA</sequence>
<dbReference type="InterPro" id="IPR036873">
    <property type="entry name" value="Rhodanese-like_dom_sf"/>
</dbReference>
<comment type="catalytic activity">
    <reaction evidence="11">
        <text>[ThiS sulfur-carrier protein]-C-terminal Gly-Gly-AMP + S-sulfanyl-L-cysteinyl-[cysteine desulfurase] + AH2 = [ThiS sulfur-carrier protein]-C-terminal-Gly-aminoethanethioate + L-cysteinyl-[cysteine desulfurase] + A + AMP + 2 H(+)</text>
        <dbReference type="Rhea" id="RHEA:43340"/>
        <dbReference type="Rhea" id="RHEA-COMP:12157"/>
        <dbReference type="Rhea" id="RHEA-COMP:12158"/>
        <dbReference type="Rhea" id="RHEA-COMP:12910"/>
        <dbReference type="Rhea" id="RHEA-COMP:19908"/>
        <dbReference type="ChEBI" id="CHEBI:13193"/>
        <dbReference type="ChEBI" id="CHEBI:15378"/>
        <dbReference type="ChEBI" id="CHEBI:17499"/>
        <dbReference type="ChEBI" id="CHEBI:29950"/>
        <dbReference type="ChEBI" id="CHEBI:61963"/>
        <dbReference type="ChEBI" id="CHEBI:90618"/>
        <dbReference type="ChEBI" id="CHEBI:232372"/>
        <dbReference type="ChEBI" id="CHEBI:456215"/>
    </reaction>
</comment>
<feature type="domain" description="Rhodanese" evidence="12">
    <location>
        <begin position="434"/>
        <end position="480"/>
    </location>
</feature>
<keyword evidence="9" id="KW-1015">Disulfide bond</keyword>
<reference evidence="14 15" key="1">
    <citation type="submission" date="2015-09" db="EMBL/GenBank/DDBJ databases">
        <title>Identification and resolution of microdiversity through metagenomic sequencing of parallel consortia.</title>
        <authorList>
            <person name="Nelson W.C."/>
            <person name="Romine M.F."/>
            <person name="Lindemann S.R."/>
        </authorList>
    </citation>
    <scope>NUCLEOTIDE SEQUENCE [LARGE SCALE GENOMIC DNA]</scope>
    <source>
        <strain evidence="14">HL-55</strain>
    </source>
</reference>
<dbReference type="Gene3D" id="3.40.50.620">
    <property type="entry name" value="HUPs"/>
    <property type="match status" value="1"/>
</dbReference>
<evidence type="ECO:0000313" key="15">
    <source>
        <dbReference type="Proteomes" id="UP000050416"/>
    </source>
</evidence>
<dbReference type="HAMAP" id="MF_00021">
    <property type="entry name" value="ThiI"/>
    <property type="match status" value="1"/>
</dbReference>
<evidence type="ECO:0000256" key="7">
    <source>
        <dbReference type="ARBA" id="ARBA00022884"/>
    </source>
</evidence>
<evidence type="ECO:0000256" key="4">
    <source>
        <dbReference type="ARBA" id="ARBA00022679"/>
    </source>
</evidence>
<dbReference type="InterPro" id="IPR049961">
    <property type="entry name" value="ThiI_N"/>
</dbReference>
<dbReference type="Gene3D" id="3.40.250.10">
    <property type="entry name" value="Rhodanese-like domain"/>
    <property type="match status" value="1"/>
</dbReference>
<dbReference type="EMBL" id="LJZQ01000009">
    <property type="protein sequence ID" value="KPQ29038.1"/>
    <property type="molecule type" value="Genomic_DNA"/>
</dbReference>
<dbReference type="PANTHER" id="PTHR43209">
    <property type="entry name" value="TRNA SULFURTRANSFERASE"/>
    <property type="match status" value="1"/>
</dbReference>
<dbReference type="Pfam" id="PF22025">
    <property type="entry name" value="ThiI_fer"/>
    <property type="match status" value="1"/>
</dbReference>
<dbReference type="PROSITE" id="PS51165">
    <property type="entry name" value="THUMP"/>
    <property type="match status" value="1"/>
</dbReference>
<name>A0A0P8BKX5_9GAMM</name>
<dbReference type="PANTHER" id="PTHR43209:SF1">
    <property type="entry name" value="TRNA SULFURTRANSFERASE"/>
    <property type="match status" value="1"/>
</dbReference>
<dbReference type="Gene3D" id="3.30.2130.30">
    <property type="match status" value="1"/>
</dbReference>
<dbReference type="PATRIC" id="fig|1305731.5.peg.3542"/>
<dbReference type="InterPro" id="IPR001763">
    <property type="entry name" value="Rhodanese-like_dom"/>
</dbReference>
<evidence type="ECO:0000256" key="9">
    <source>
        <dbReference type="ARBA" id="ARBA00023157"/>
    </source>
</evidence>
<comment type="function">
    <text evidence="11">Catalyzes the ATP-dependent transfer of a sulfur to tRNA to produce 4-thiouridine in position 8 of tRNAs, which functions as a near-UV photosensor. Also catalyzes the transfer of sulfur to the sulfur carrier protein ThiS, forming ThiS-thiocarboxylate. This is a step in the synthesis of thiazole, in the thiamine biosynthesis pathway. The sulfur is donated as persulfide by IscS.</text>
</comment>
<dbReference type="GO" id="GO:0052837">
    <property type="term" value="P:thiazole biosynthetic process"/>
    <property type="evidence" value="ECO:0007669"/>
    <property type="project" value="InterPro"/>
</dbReference>
<dbReference type="SUPFAM" id="SSF143437">
    <property type="entry name" value="THUMP domain-like"/>
    <property type="match status" value="1"/>
</dbReference>
<keyword evidence="10" id="KW-0676">Redox-active center</keyword>
<dbReference type="CDD" id="cd11716">
    <property type="entry name" value="THUMP_ThiI"/>
    <property type="match status" value="1"/>
</dbReference>
<comment type="caution">
    <text evidence="14">The sequence shown here is derived from an EMBL/GenBank/DDBJ whole genome shotgun (WGS) entry which is preliminary data.</text>
</comment>
<comment type="pathway">
    <text evidence="11">Cofactor biosynthesis; thiamine diphosphate biosynthesis.</text>
</comment>
<dbReference type="GO" id="GO:0005829">
    <property type="term" value="C:cytosol"/>
    <property type="evidence" value="ECO:0007669"/>
    <property type="project" value="TreeGrafter"/>
</dbReference>
<dbReference type="GO" id="GO:0005524">
    <property type="term" value="F:ATP binding"/>
    <property type="evidence" value="ECO:0007669"/>
    <property type="project" value="UniProtKB-UniRule"/>
</dbReference>
<keyword evidence="4 11" id="KW-0808">Transferase</keyword>
<comment type="catalytic activity">
    <reaction evidence="11">
        <text>[ThiI sulfur-carrier protein]-S-sulfanyl-L-cysteine + a uridine in tRNA + 2 reduced [2Fe-2S]-[ferredoxin] + ATP + H(+) = [ThiI sulfur-carrier protein]-L-cysteine + a 4-thiouridine in tRNA + 2 oxidized [2Fe-2S]-[ferredoxin] + AMP + diphosphate</text>
        <dbReference type="Rhea" id="RHEA:24176"/>
        <dbReference type="Rhea" id="RHEA-COMP:10000"/>
        <dbReference type="Rhea" id="RHEA-COMP:10001"/>
        <dbReference type="Rhea" id="RHEA-COMP:13337"/>
        <dbReference type="Rhea" id="RHEA-COMP:13338"/>
        <dbReference type="Rhea" id="RHEA-COMP:13339"/>
        <dbReference type="Rhea" id="RHEA-COMP:13340"/>
        <dbReference type="ChEBI" id="CHEBI:15378"/>
        <dbReference type="ChEBI" id="CHEBI:29950"/>
        <dbReference type="ChEBI" id="CHEBI:30616"/>
        <dbReference type="ChEBI" id="CHEBI:33019"/>
        <dbReference type="ChEBI" id="CHEBI:33737"/>
        <dbReference type="ChEBI" id="CHEBI:33738"/>
        <dbReference type="ChEBI" id="CHEBI:61963"/>
        <dbReference type="ChEBI" id="CHEBI:65315"/>
        <dbReference type="ChEBI" id="CHEBI:136798"/>
        <dbReference type="ChEBI" id="CHEBI:456215"/>
        <dbReference type="EC" id="2.8.1.4"/>
    </reaction>
</comment>
<dbReference type="CDD" id="cd01712">
    <property type="entry name" value="PPase_ThiI"/>
    <property type="match status" value="1"/>
</dbReference>